<dbReference type="PANTHER" id="PTHR24399:SF54">
    <property type="entry name" value="GASTRULA ZINC FINGER PROTEIN XLCGF26.1-LIKE-RELATED"/>
    <property type="match status" value="1"/>
</dbReference>
<evidence type="ECO:0000256" key="6">
    <source>
        <dbReference type="ARBA" id="ARBA00023015"/>
    </source>
</evidence>
<evidence type="ECO:0000256" key="8">
    <source>
        <dbReference type="ARBA" id="ARBA00023242"/>
    </source>
</evidence>
<feature type="domain" description="C2H2-type" evidence="12">
    <location>
        <begin position="145"/>
        <end position="168"/>
    </location>
</feature>
<evidence type="ECO:0000256" key="4">
    <source>
        <dbReference type="ARBA" id="ARBA00022771"/>
    </source>
</evidence>
<dbReference type="InterPro" id="IPR012934">
    <property type="entry name" value="Znf_AD"/>
</dbReference>
<keyword evidence="6" id="KW-0805">Transcription regulation</keyword>
<organism evidence="14 15">
    <name type="scientific">Henosepilachna vigintioctopunctata</name>
    <dbReference type="NCBI Taxonomy" id="420089"/>
    <lineage>
        <taxon>Eukaryota</taxon>
        <taxon>Metazoa</taxon>
        <taxon>Ecdysozoa</taxon>
        <taxon>Arthropoda</taxon>
        <taxon>Hexapoda</taxon>
        <taxon>Insecta</taxon>
        <taxon>Pterygota</taxon>
        <taxon>Neoptera</taxon>
        <taxon>Endopterygota</taxon>
        <taxon>Coleoptera</taxon>
        <taxon>Polyphaga</taxon>
        <taxon>Cucujiformia</taxon>
        <taxon>Coccinelloidea</taxon>
        <taxon>Coccinellidae</taxon>
        <taxon>Epilachninae</taxon>
        <taxon>Epilachnini</taxon>
        <taxon>Henosepilachna</taxon>
    </lineage>
</organism>
<dbReference type="SMART" id="SM00355">
    <property type="entry name" value="ZnF_C2H2"/>
    <property type="match status" value="7"/>
</dbReference>
<feature type="binding site" evidence="10">
    <location>
        <position position="8"/>
    </location>
    <ligand>
        <name>Zn(2+)</name>
        <dbReference type="ChEBI" id="CHEBI:29105"/>
    </ligand>
</feature>
<feature type="binding site" evidence="10">
    <location>
        <position position="49"/>
    </location>
    <ligand>
        <name>Zn(2+)</name>
        <dbReference type="ChEBI" id="CHEBI:29105"/>
    </ligand>
</feature>
<dbReference type="GO" id="GO:0001817">
    <property type="term" value="P:regulation of cytokine production"/>
    <property type="evidence" value="ECO:0007669"/>
    <property type="project" value="TreeGrafter"/>
</dbReference>
<sequence length="341" mass="39158">MENICRTCLRTQADASLCSLFEQKDLLNRIREISSVELSDVPGYPTKICIECRINVNKLGKSIRNRRDDTDDEDEKPLIFIKTELENANYNEHANNEENTWSPDLDTGNNDHDSFHSEDDSNKKEDEQIQEDDDCNSVLLPIKKCACNECGIEFTSRFKLYNHRRTNHVVPGICNICGIVVRADNLRRHVQLHSEGPASCHHCGKVFKNSESLRGHLLIHRGHIFTCEKCGKTSKVRAEHRRHMKTHSDPEIGKMMCNICGKKVRDLKKHMHSHTGERPHICSFCQKGFTSPYALKVHTRQHTNERPYVCTICQSAYPQKVSLVSHLKSKHGIKYENPEST</sequence>
<dbReference type="PROSITE" id="PS51915">
    <property type="entry name" value="ZAD"/>
    <property type="match status" value="1"/>
</dbReference>
<accession>A0AAW1U6H8</accession>
<dbReference type="GO" id="GO:0002682">
    <property type="term" value="P:regulation of immune system process"/>
    <property type="evidence" value="ECO:0007669"/>
    <property type="project" value="TreeGrafter"/>
</dbReference>
<evidence type="ECO:0000256" key="5">
    <source>
        <dbReference type="ARBA" id="ARBA00022833"/>
    </source>
</evidence>
<evidence type="ECO:0000256" key="11">
    <source>
        <dbReference type="SAM" id="MobiDB-lite"/>
    </source>
</evidence>
<evidence type="ECO:0000256" key="2">
    <source>
        <dbReference type="ARBA" id="ARBA00022723"/>
    </source>
</evidence>
<evidence type="ECO:0000259" key="12">
    <source>
        <dbReference type="PROSITE" id="PS50157"/>
    </source>
</evidence>
<keyword evidence="15" id="KW-1185">Reference proteome</keyword>
<name>A0AAW1U6H8_9CUCU</name>
<evidence type="ECO:0000256" key="1">
    <source>
        <dbReference type="ARBA" id="ARBA00004123"/>
    </source>
</evidence>
<evidence type="ECO:0000313" key="15">
    <source>
        <dbReference type="Proteomes" id="UP001431783"/>
    </source>
</evidence>
<keyword evidence="8" id="KW-0539">Nucleus</keyword>
<feature type="domain" description="ZAD" evidence="13">
    <location>
        <begin position="3"/>
        <end position="76"/>
    </location>
</feature>
<dbReference type="SUPFAM" id="SSF57667">
    <property type="entry name" value="beta-beta-alpha zinc fingers"/>
    <property type="match status" value="2"/>
</dbReference>
<dbReference type="PANTHER" id="PTHR24399">
    <property type="entry name" value="ZINC FINGER AND BTB DOMAIN-CONTAINING"/>
    <property type="match status" value="1"/>
</dbReference>
<dbReference type="AlphaFoldDB" id="A0AAW1U6H8"/>
<dbReference type="Pfam" id="PF07776">
    <property type="entry name" value="zf-AD"/>
    <property type="match status" value="1"/>
</dbReference>
<dbReference type="InterPro" id="IPR013087">
    <property type="entry name" value="Znf_C2H2_type"/>
</dbReference>
<dbReference type="GO" id="GO:0000978">
    <property type="term" value="F:RNA polymerase II cis-regulatory region sequence-specific DNA binding"/>
    <property type="evidence" value="ECO:0007669"/>
    <property type="project" value="TreeGrafter"/>
</dbReference>
<keyword evidence="5 10" id="KW-0862">Zinc</keyword>
<evidence type="ECO:0000259" key="13">
    <source>
        <dbReference type="PROSITE" id="PS51915"/>
    </source>
</evidence>
<dbReference type="PROSITE" id="PS50157">
    <property type="entry name" value="ZINC_FINGER_C2H2_2"/>
    <property type="match status" value="5"/>
</dbReference>
<dbReference type="GO" id="GO:0001227">
    <property type="term" value="F:DNA-binding transcription repressor activity, RNA polymerase II-specific"/>
    <property type="evidence" value="ECO:0007669"/>
    <property type="project" value="TreeGrafter"/>
</dbReference>
<dbReference type="Proteomes" id="UP001431783">
    <property type="component" value="Unassembled WGS sequence"/>
</dbReference>
<gene>
    <name evidence="14" type="ORF">WA026_013914</name>
</gene>
<dbReference type="FunFam" id="3.30.160.60:FF:000870">
    <property type="entry name" value="zinc finger protein 197 isoform X1"/>
    <property type="match status" value="1"/>
</dbReference>
<keyword evidence="7" id="KW-0804">Transcription</keyword>
<dbReference type="GO" id="GO:0005654">
    <property type="term" value="C:nucleoplasm"/>
    <property type="evidence" value="ECO:0007669"/>
    <property type="project" value="TreeGrafter"/>
</dbReference>
<feature type="domain" description="C2H2-type" evidence="12">
    <location>
        <begin position="198"/>
        <end position="222"/>
    </location>
</feature>
<comment type="subcellular location">
    <subcellularLocation>
        <location evidence="1">Nucleus</location>
    </subcellularLocation>
</comment>
<comment type="caution">
    <text evidence="14">The sequence shown here is derived from an EMBL/GenBank/DDBJ whole genome shotgun (WGS) entry which is preliminary data.</text>
</comment>
<evidence type="ECO:0000256" key="3">
    <source>
        <dbReference type="ARBA" id="ARBA00022737"/>
    </source>
</evidence>
<dbReference type="InterPro" id="IPR036236">
    <property type="entry name" value="Znf_C2H2_sf"/>
</dbReference>
<evidence type="ECO:0000256" key="10">
    <source>
        <dbReference type="PROSITE-ProRule" id="PRU01263"/>
    </source>
</evidence>
<dbReference type="Pfam" id="PF00096">
    <property type="entry name" value="zf-C2H2"/>
    <property type="match status" value="3"/>
</dbReference>
<feature type="domain" description="C2H2-type" evidence="12">
    <location>
        <begin position="225"/>
        <end position="252"/>
    </location>
</feature>
<keyword evidence="3" id="KW-0677">Repeat</keyword>
<evidence type="ECO:0000256" key="9">
    <source>
        <dbReference type="PROSITE-ProRule" id="PRU00042"/>
    </source>
</evidence>
<feature type="compositionally biased region" description="Basic and acidic residues" evidence="11">
    <location>
        <begin position="109"/>
        <end position="127"/>
    </location>
</feature>
<feature type="domain" description="C2H2-type" evidence="12">
    <location>
        <begin position="308"/>
        <end position="331"/>
    </location>
</feature>
<dbReference type="SUPFAM" id="SSF57716">
    <property type="entry name" value="Glucocorticoid receptor-like (DNA-binding domain)"/>
    <property type="match status" value="1"/>
</dbReference>
<dbReference type="EMBL" id="JARQZJ010000037">
    <property type="protein sequence ID" value="KAK9876540.1"/>
    <property type="molecule type" value="Genomic_DNA"/>
</dbReference>
<feature type="domain" description="C2H2-type" evidence="12">
    <location>
        <begin position="280"/>
        <end position="307"/>
    </location>
</feature>
<evidence type="ECO:0000256" key="7">
    <source>
        <dbReference type="ARBA" id="ARBA00023163"/>
    </source>
</evidence>
<proteinExistence type="predicted"/>
<feature type="region of interest" description="Disordered" evidence="11">
    <location>
        <begin position="95"/>
        <end position="130"/>
    </location>
</feature>
<dbReference type="Gene3D" id="3.30.160.60">
    <property type="entry name" value="Classic Zinc Finger"/>
    <property type="match status" value="5"/>
</dbReference>
<keyword evidence="4 9" id="KW-0863">Zinc-finger</keyword>
<keyword evidence="2 10" id="KW-0479">Metal-binding</keyword>
<dbReference type="PROSITE" id="PS00028">
    <property type="entry name" value="ZINC_FINGER_C2H2_1"/>
    <property type="match status" value="4"/>
</dbReference>
<feature type="binding site" evidence="10">
    <location>
        <position position="52"/>
    </location>
    <ligand>
        <name>Zn(2+)</name>
        <dbReference type="ChEBI" id="CHEBI:29105"/>
    </ligand>
</feature>
<protein>
    <submittedName>
        <fullName evidence="14">Uncharacterized protein</fullName>
    </submittedName>
</protein>
<feature type="binding site" evidence="10">
    <location>
        <position position="5"/>
    </location>
    <ligand>
        <name>Zn(2+)</name>
        <dbReference type="ChEBI" id="CHEBI:29105"/>
    </ligand>
</feature>
<dbReference type="GO" id="GO:0008270">
    <property type="term" value="F:zinc ion binding"/>
    <property type="evidence" value="ECO:0007669"/>
    <property type="project" value="UniProtKB-UniRule"/>
</dbReference>
<evidence type="ECO:0000313" key="14">
    <source>
        <dbReference type="EMBL" id="KAK9876540.1"/>
    </source>
</evidence>
<reference evidence="14 15" key="1">
    <citation type="submission" date="2023-03" db="EMBL/GenBank/DDBJ databases">
        <title>Genome insight into feeding habits of ladybird beetles.</title>
        <authorList>
            <person name="Li H.-S."/>
            <person name="Huang Y.-H."/>
            <person name="Pang H."/>
        </authorList>
    </citation>
    <scope>NUCLEOTIDE SEQUENCE [LARGE SCALE GENOMIC DNA]</scope>
    <source>
        <strain evidence="14">SYSU_2023b</strain>
        <tissue evidence="14">Whole body</tissue>
    </source>
</reference>